<dbReference type="STRING" id="1197717.BED41_10450"/>
<name>A0A1B2I643_9BACT</name>
<dbReference type="RefSeq" id="WP_066745754.1">
    <property type="nucleotide sequence ID" value="NZ_CP016757.1"/>
</dbReference>
<keyword evidence="2" id="KW-1185">Reference proteome</keyword>
<accession>A0A1B2I643</accession>
<gene>
    <name evidence="1" type="ORF">BED41_10450</name>
</gene>
<dbReference type="GeneID" id="83058268"/>
<evidence type="ECO:0000313" key="1">
    <source>
        <dbReference type="EMBL" id="ANZ45449.1"/>
    </source>
</evidence>
<evidence type="ECO:0000313" key="2">
    <source>
        <dbReference type="Proteomes" id="UP000093044"/>
    </source>
</evidence>
<sequence length="179" mass="20427">MTSDYKLAAQAEVVRPLYLLRILNIPPLNQGPHKMDDLYLTDAAENVMWFDKNRQPQSYTACAMRIEEAERSKEQTTDQCHISIDNVTNEFTSLAQYYKLNGVRCEVYRGFKEALNSETGAALVFSGKIRSITIGQTQVDAVVSQGFDGMDYVPRRICWTSMFPYIPSAKDPRELTIRK</sequence>
<protein>
    <submittedName>
        <fullName evidence="1">Uncharacterized protein</fullName>
    </submittedName>
</protein>
<dbReference type="KEGG" id="cpor:BED41_10450"/>
<dbReference type="AlphaFoldDB" id="A0A1B2I643"/>
<dbReference type="Proteomes" id="UP000093044">
    <property type="component" value="Chromosome"/>
</dbReference>
<proteinExistence type="predicted"/>
<reference evidence="1" key="1">
    <citation type="submission" date="2016-08" db="EMBL/GenBank/DDBJ databases">
        <title>Complete genome of Cloacibacillus porcorum.</title>
        <authorList>
            <person name="Looft T."/>
            <person name="Bayles D.O."/>
            <person name="Alt D.P."/>
        </authorList>
    </citation>
    <scope>NUCLEOTIDE SEQUENCE [LARGE SCALE GENOMIC DNA]</scope>
    <source>
        <strain evidence="1">CL-84</strain>
    </source>
</reference>
<dbReference type="EMBL" id="CP016757">
    <property type="protein sequence ID" value="ANZ45449.1"/>
    <property type="molecule type" value="Genomic_DNA"/>
</dbReference>
<dbReference type="OrthoDB" id="4325at2"/>
<organism evidence="1 2">
    <name type="scientific">Cloacibacillus porcorum</name>
    <dbReference type="NCBI Taxonomy" id="1197717"/>
    <lineage>
        <taxon>Bacteria</taxon>
        <taxon>Thermotogati</taxon>
        <taxon>Synergistota</taxon>
        <taxon>Synergistia</taxon>
        <taxon>Synergistales</taxon>
        <taxon>Synergistaceae</taxon>
        <taxon>Cloacibacillus</taxon>
    </lineage>
</organism>